<dbReference type="InterPro" id="IPR013780">
    <property type="entry name" value="Glyco_hydro_b"/>
</dbReference>
<organism evidence="2 3">
    <name type="scientific">Halobacillus mangrovi</name>
    <dbReference type="NCBI Taxonomy" id="402384"/>
    <lineage>
        <taxon>Bacteria</taxon>
        <taxon>Bacillati</taxon>
        <taxon>Bacillota</taxon>
        <taxon>Bacilli</taxon>
        <taxon>Bacillales</taxon>
        <taxon>Bacillaceae</taxon>
        <taxon>Halobacillus</taxon>
    </lineage>
</organism>
<dbReference type="Proteomes" id="UP000192527">
    <property type="component" value="Chromosome"/>
</dbReference>
<keyword evidence="3" id="KW-1185">Reference proteome</keyword>
<reference evidence="2 3" key="1">
    <citation type="submission" date="2017-04" db="EMBL/GenBank/DDBJ databases">
        <title>The whole genome sequencing and assembly of Halobacillus mangrovi strain.</title>
        <authorList>
            <person name="Lee S.-J."/>
            <person name="Park M.-K."/>
            <person name="Kim J.-Y."/>
            <person name="Lee Y.-J."/>
            <person name="Yi H."/>
            <person name="Bahn Y.-S."/>
            <person name="Kim J.F."/>
            <person name="Lee D.-W."/>
        </authorList>
    </citation>
    <scope>NUCLEOTIDE SEQUENCE [LARGE SCALE GENOMIC DNA]</scope>
    <source>
        <strain evidence="2 3">KTB 131</strain>
    </source>
</reference>
<sequence>MVPNAEIGDYATIVRRSGDEFYMGSITDEKARDLDVDLDFLDKDKKYVAEVYSDAHNVDLEENPEAVSIQKVIVSHKDTLVTSMATGGGQAVRMYPASKEERKDLPKYKDPKLKLSYGHVPEAIQSNDEFQVTAEAENNSEVVTGKKVQLMVNGKLVAEEKIRIAPHSTKEVTLSYDKLFEPGKYKVQVDGLSVNQVEVNEKEPTFEYSDLSVTADGERIMAEAAVTNFGTTSGTTTVPFTVNGEEVETKDVEVPAQAGGGTQKVTFTYDTNGKADAYNVSIGNLVPEPIAMPLINLAGNWLFQKGDNETWKSPEFNDTNWQEVTLPRSWEDHSNYLEDDTYGWYRKAIHIPKEWKGYSLKVKLGKIDDVDQTFMNGQIIGESGTFPMGEGEQGMISAWDWEREYTIPADIIKYGEENLISIRVFGAKGGGRLYDGPLGQIELVKVKEDVADYNP</sequence>
<dbReference type="Gene3D" id="2.60.40.10">
    <property type="entry name" value="Immunoglobulins"/>
    <property type="match status" value="1"/>
</dbReference>
<protein>
    <recommendedName>
        <fullName evidence="1">Glycosyl-hydrolase 97 C-terminal oligomerisation domain-containing protein</fullName>
    </recommendedName>
</protein>
<dbReference type="STRING" id="402384.HM131_08585"/>
<dbReference type="AlphaFoldDB" id="A0A1W5ZUA9"/>
<evidence type="ECO:0000313" key="2">
    <source>
        <dbReference type="EMBL" id="ARI76892.1"/>
    </source>
</evidence>
<dbReference type="EMBL" id="CP020772">
    <property type="protein sequence ID" value="ARI76892.1"/>
    <property type="molecule type" value="Genomic_DNA"/>
</dbReference>
<evidence type="ECO:0000259" key="1">
    <source>
        <dbReference type="Pfam" id="PF14509"/>
    </source>
</evidence>
<dbReference type="Gene3D" id="2.60.120.260">
    <property type="entry name" value="Galactose-binding domain-like"/>
    <property type="match status" value="1"/>
</dbReference>
<dbReference type="Gene3D" id="2.60.40.1180">
    <property type="entry name" value="Golgi alpha-mannosidase II"/>
    <property type="match status" value="1"/>
</dbReference>
<dbReference type="OrthoDB" id="57532at2"/>
<gene>
    <name evidence="2" type="ORF">HM131_08585</name>
</gene>
<proteinExistence type="predicted"/>
<feature type="domain" description="Glycosyl-hydrolase 97 C-terminal oligomerisation" evidence="1">
    <location>
        <begin position="3"/>
        <end position="94"/>
    </location>
</feature>
<dbReference type="InterPro" id="IPR013783">
    <property type="entry name" value="Ig-like_fold"/>
</dbReference>
<dbReference type="PANTHER" id="PTHR35803">
    <property type="entry name" value="GLUCAN 1,4-ALPHA-GLUCOSIDASE SUSB-RELATED"/>
    <property type="match status" value="1"/>
</dbReference>
<dbReference type="Pfam" id="PF14509">
    <property type="entry name" value="GH97_C"/>
    <property type="match status" value="1"/>
</dbReference>
<evidence type="ECO:0000313" key="3">
    <source>
        <dbReference type="Proteomes" id="UP000192527"/>
    </source>
</evidence>
<dbReference type="SUPFAM" id="SSF49785">
    <property type="entry name" value="Galactose-binding domain-like"/>
    <property type="match status" value="1"/>
</dbReference>
<name>A0A1W5ZUA9_9BACI</name>
<accession>A0A1W5ZUA9</accession>
<dbReference type="InterPro" id="IPR008979">
    <property type="entry name" value="Galactose-bd-like_sf"/>
</dbReference>
<dbReference type="InterPro" id="IPR029483">
    <property type="entry name" value="GH97_C"/>
</dbReference>
<dbReference type="KEGG" id="hmn:HM131_08585"/>
<dbReference type="InterPro" id="IPR052720">
    <property type="entry name" value="Glycosyl_hydrolase_97"/>
</dbReference>